<evidence type="ECO:0000259" key="5">
    <source>
        <dbReference type="PROSITE" id="PS50106"/>
    </source>
</evidence>
<dbReference type="GO" id="GO:0030036">
    <property type="term" value="P:actin cytoskeleton organization"/>
    <property type="evidence" value="ECO:0007669"/>
    <property type="project" value="TreeGrafter"/>
</dbReference>
<dbReference type="PANTHER" id="PTHR24214:SF9">
    <property type="entry name" value="LIM DOMAIN-BINDING PROTEIN 3"/>
    <property type="match status" value="1"/>
</dbReference>
<keyword evidence="3" id="KW-0440">LIM domain</keyword>
<dbReference type="SUPFAM" id="SSF50156">
    <property type="entry name" value="PDZ domain-like"/>
    <property type="match status" value="1"/>
</dbReference>
<dbReference type="InterPro" id="IPR001478">
    <property type="entry name" value="PDZ"/>
</dbReference>
<name>A0A8C4QIZ3_EPTBU</name>
<keyword evidence="3" id="KW-0479">Metal-binding</keyword>
<dbReference type="PANTHER" id="PTHR24214">
    <property type="entry name" value="PDZ AND LIM DOMAIN PROTEIN ZASP"/>
    <property type="match status" value="1"/>
</dbReference>
<evidence type="ECO:0000256" key="3">
    <source>
        <dbReference type="ARBA" id="ARBA00023038"/>
    </source>
</evidence>
<evidence type="ECO:0000313" key="6">
    <source>
        <dbReference type="Ensembl" id="ENSEBUP00000016123.1"/>
    </source>
</evidence>
<reference evidence="6" key="1">
    <citation type="submission" date="2025-08" db="UniProtKB">
        <authorList>
            <consortium name="Ensembl"/>
        </authorList>
    </citation>
    <scope>IDENTIFICATION</scope>
</reference>
<dbReference type="FunFam" id="2.30.42.10:FF:000055">
    <property type="entry name" value="PDZ and LIM domain protein 3"/>
    <property type="match status" value="1"/>
</dbReference>
<feature type="domain" description="PDZ" evidence="5">
    <location>
        <begin position="1"/>
        <end position="84"/>
    </location>
</feature>
<evidence type="ECO:0000256" key="1">
    <source>
        <dbReference type="ARBA" id="ARBA00004216"/>
    </source>
</evidence>
<evidence type="ECO:0000256" key="4">
    <source>
        <dbReference type="SAM" id="MobiDB-lite"/>
    </source>
</evidence>
<reference evidence="6" key="2">
    <citation type="submission" date="2025-09" db="UniProtKB">
        <authorList>
            <consortium name="Ensembl"/>
        </authorList>
    </citation>
    <scope>IDENTIFICATION</scope>
</reference>
<dbReference type="GO" id="GO:0005912">
    <property type="term" value="C:adherens junction"/>
    <property type="evidence" value="ECO:0007669"/>
    <property type="project" value="TreeGrafter"/>
</dbReference>
<dbReference type="SMART" id="SM00735">
    <property type="entry name" value="ZM"/>
    <property type="match status" value="1"/>
</dbReference>
<dbReference type="Ensembl" id="ENSEBUT00000016700.1">
    <property type="protein sequence ID" value="ENSEBUP00000016123.1"/>
    <property type="gene ID" value="ENSEBUG00000010136.1"/>
</dbReference>
<keyword evidence="2" id="KW-0963">Cytoplasm</keyword>
<comment type="subcellular location">
    <subcellularLocation>
        <location evidence="1">Cytoplasm</location>
        <location evidence="1">Myofibril</location>
        <location evidence="1">Sarcomere</location>
        <location evidence="1">Z line</location>
    </subcellularLocation>
</comment>
<evidence type="ECO:0000313" key="7">
    <source>
        <dbReference type="Proteomes" id="UP000694388"/>
    </source>
</evidence>
<dbReference type="SMART" id="SM00228">
    <property type="entry name" value="PDZ"/>
    <property type="match status" value="1"/>
</dbReference>
<dbReference type="AlphaFoldDB" id="A0A8C4QIZ3"/>
<dbReference type="GO" id="GO:0003779">
    <property type="term" value="F:actin binding"/>
    <property type="evidence" value="ECO:0007669"/>
    <property type="project" value="TreeGrafter"/>
</dbReference>
<dbReference type="GO" id="GO:0030018">
    <property type="term" value="C:Z disc"/>
    <property type="evidence" value="ECO:0007669"/>
    <property type="project" value="UniProtKB-SubCell"/>
</dbReference>
<dbReference type="GO" id="GO:0061061">
    <property type="term" value="P:muscle structure development"/>
    <property type="evidence" value="ECO:0007669"/>
    <property type="project" value="TreeGrafter"/>
</dbReference>
<accession>A0A8C4QIZ3</accession>
<keyword evidence="7" id="KW-1185">Reference proteome</keyword>
<dbReference type="Pfam" id="PF00595">
    <property type="entry name" value="PDZ"/>
    <property type="match status" value="1"/>
</dbReference>
<dbReference type="GeneTree" id="ENSGT00940000154877"/>
<dbReference type="Pfam" id="PF15936">
    <property type="entry name" value="DUF4749"/>
    <property type="match status" value="1"/>
</dbReference>
<dbReference type="InterPro" id="IPR031847">
    <property type="entry name" value="PDLI1-4/Zasp-like_mid"/>
</dbReference>
<dbReference type="InterPro" id="IPR050604">
    <property type="entry name" value="PDZ-LIM_domain"/>
</dbReference>
<proteinExistence type="predicted"/>
<dbReference type="CDD" id="cd06753">
    <property type="entry name" value="PDZ_PDLIM-like"/>
    <property type="match status" value="1"/>
</dbReference>
<dbReference type="InterPro" id="IPR006643">
    <property type="entry name" value="Zasp-like_motif"/>
</dbReference>
<dbReference type="GO" id="GO:0051371">
    <property type="term" value="F:muscle alpha-actinin binding"/>
    <property type="evidence" value="ECO:0007669"/>
    <property type="project" value="TreeGrafter"/>
</dbReference>
<feature type="compositionally biased region" description="Basic and acidic residues" evidence="4">
    <location>
        <begin position="240"/>
        <end position="258"/>
    </location>
</feature>
<feature type="region of interest" description="Disordered" evidence="4">
    <location>
        <begin position="232"/>
        <end position="278"/>
    </location>
</feature>
<sequence>MSYTATLPGSPPWGFRLQGGKDFNTPLTISRVNSGSKAANANISPSDTVLQIDGVSTDGMTHLEAQTRIKNCVGSLKLSLHRSKHPGLVGIPHMDSAQVVIPHQQVTESGTSNFNPSLLKDTATATHKPIEVKGLGGKSTIVHAQYNTPISIYSQDAIMDAIAGQAHASGTDTPGINVKDCAVDTTSKVYQAVVKSDTKRQMGEDVDDWMQRTGTAQSRSFQILAHLTGTEYLQDPDEEALTKASEEHRSEGMEETRVQTHHQPAANKPAPSGAATTHTAAYSANQQVSGSYSLQSSATSSFTHSAASQSHASHHEMHVAAPQAPVQPHMTAMTKPSVVTTATIRPSVPPSGKLGSTVQVTIPKPGPTCPAPASTATANPSTVGDGHQLCSEICCGPVHYHTYETHLSISWSNSSCLSSSSSSTCSSAISIPSYITHDNPCPNPSSVSASNSCYSSLAFNWLFLSFRLGSLPSSGPNATSKCISKPQQSAVGSTFSGWESHTHVRQLQPDHKRPFPRGSKPLLAPK</sequence>
<feature type="region of interest" description="Disordered" evidence="4">
    <location>
        <begin position="491"/>
        <end position="526"/>
    </location>
</feature>
<dbReference type="GO" id="GO:0007507">
    <property type="term" value="P:heart development"/>
    <property type="evidence" value="ECO:0007669"/>
    <property type="project" value="TreeGrafter"/>
</dbReference>
<keyword evidence="3" id="KW-0862">Zinc</keyword>
<protein>
    <recommendedName>
        <fullName evidence="5">PDZ domain-containing protein</fullName>
    </recommendedName>
</protein>
<dbReference type="GO" id="GO:0001725">
    <property type="term" value="C:stress fiber"/>
    <property type="evidence" value="ECO:0007669"/>
    <property type="project" value="TreeGrafter"/>
</dbReference>
<evidence type="ECO:0000256" key="2">
    <source>
        <dbReference type="ARBA" id="ARBA00022490"/>
    </source>
</evidence>
<dbReference type="InterPro" id="IPR036034">
    <property type="entry name" value="PDZ_sf"/>
</dbReference>
<dbReference type="PROSITE" id="PS50106">
    <property type="entry name" value="PDZ"/>
    <property type="match status" value="1"/>
</dbReference>
<dbReference type="Proteomes" id="UP000694388">
    <property type="component" value="Unplaced"/>
</dbReference>
<organism evidence="6 7">
    <name type="scientific">Eptatretus burgeri</name>
    <name type="common">Inshore hagfish</name>
    <dbReference type="NCBI Taxonomy" id="7764"/>
    <lineage>
        <taxon>Eukaryota</taxon>
        <taxon>Metazoa</taxon>
        <taxon>Chordata</taxon>
        <taxon>Craniata</taxon>
        <taxon>Vertebrata</taxon>
        <taxon>Cyclostomata</taxon>
        <taxon>Myxini</taxon>
        <taxon>Myxiniformes</taxon>
        <taxon>Myxinidae</taxon>
        <taxon>Eptatretinae</taxon>
        <taxon>Eptatretus</taxon>
    </lineage>
</organism>
<dbReference type="Gene3D" id="2.30.42.10">
    <property type="match status" value="1"/>
</dbReference>
<dbReference type="GO" id="GO:0031941">
    <property type="term" value="C:filamentous actin"/>
    <property type="evidence" value="ECO:0007669"/>
    <property type="project" value="TreeGrafter"/>
</dbReference>